<evidence type="ECO:0000256" key="3">
    <source>
        <dbReference type="ARBA" id="ARBA00022729"/>
    </source>
</evidence>
<evidence type="ECO:0000256" key="5">
    <source>
        <dbReference type="ARBA" id="ARBA00023237"/>
    </source>
</evidence>
<feature type="domain" description="SusD-like N-terminal" evidence="7">
    <location>
        <begin position="95"/>
        <end position="232"/>
    </location>
</feature>
<sequence>MKRTLIIIIIVAAFLSGCKKMLNQEPKDTTYEEKFWKSENDMKKALAGAYASLRSNMLDQDYFHNLGDMTLGDQFIIIRSGPYFSNSDWNIQVGKFEMNYLDVFRNWSRFYSTILQTNLILEKLPLVPDDTFADDPEKGRKNIAGQTLFIRSYVYFQLLRTFGDVPLVLTPDPDPIANKPLARTDKNIVVQQILNDLDSAANCLDMTYEVEANRGTVPNKAAVMALQSQVYLWRACVIKKPVFEATPDMADVAKASALVESIIGSGLYGLPAPGGKVDSIQYAKVFTGNTRESIFELYTRYAYNEGSNNLMPMKFLRIPVLAKTDWSPLLLGNSFVNNLYPRIIQTGPNPEDTLPNTDIRRSLFLYDADGSQPILTKYSNIIYNNPNQQAEPYLDNNVSLIRYADVLLNRMEIAVYKGELGQAYSQLRSFRRSRNQPQMDSALYVSESPLTYNSLMDEIMTERSRELFMEGQLYFDDVRMKRSVVPWLTPARYNQEGFLMPLDPALFNNNRLLVQNKYWAGKI</sequence>
<dbReference type="RefSeq" id="WP_079468196.1">
    <property type="nucleotide sequence ID" value="NZ_FUZZ01000001.1"/>
</dbReference>
<evidence type="ECO:0000313" key="8">
    <source>
        <dbReference type="EMBL" id="SKC97352.1"/>
    </source>
</evidence>
<dbReference type="Pfam" id="PF07980">
    <property type="entry name" value="SusD_RagB"/>
    <property type="match status" value="1"/>
</dbReference>
<protein>
    <submittedName>
        <fullName evidence="8">SusD family protein</fullName>
    </submittedName>
</protein>
<evidence type="ECO:0000259" key="6">
    <source>
        <dbReference type="Pfam" id="PF07980"/>
    </source>
</evidence>
<comment type="subcellular location">
    <subcellularLocation>
        <location evidence="1">Cell outer membrane</location>
    </subcellularLocation>
</comment>
<dbReference type="AlphaFoldDB" id="A0A1T5NA74"/>
<dbReference type="PROSITE" id="PS51257">
    <property type="entry name" value="PROKAR_LIPOPROTEIN"/>
    <property type="match status" value="1"/>
</dbReference>
<evidence type="ECO:0000256" key="4">
    <source>
        <dbReference type="ARBA" id="ARBA00023136"/>
    </source>
</evidence>
<keyword evidence="5" id="KW-0998">Cell outer membrane</keyword>
<dbReference type="InterPro" id="IPR012944">
    <property type="entry name" value="SusD_RagB_dom"/>
</dbReference>
<comment type="similarity">
    <text evidence="2">Belongs to the SusD family.</text>
</comment>
<evidence type="ECO:0000256" key="2">
    <source>
        <dbReference type="ARBA" id="ARBA00006275"/>
    </source>
</evidence>
<keyword evidence="4" id="KW-0472">Membrane</keyword>
<reference evidence="8 9" key="1">
    <citation type="submission" date="2017-02" db="EMBL/GenBank/DDBJ databases">
        <authorList>
            <person name="Peterson S.W."/>
        </authorList>
    </citation>
    <scope>NUCLEOTIDE SEQUENCE [LARGE SCALE GENOMIC DNA]</scope>
    <source>
        <strain evidence="8 9">DSM 18108</strain>
    </source>
</reference>
<keyword evidence="9" id="KW-1185">Reference proteome</keyword>
<name>A0A1T5NA74_9BACT</name>
<dbReference type="InterPro" id="IPR033985">
    <property type="entry name" value="SusD-like_N"/>
</dbReference>
<keyword evidence="3" id="KW-0732">Signal</keyword>
<dbReference type="Gene3D" id="1.25.40.390">
    <property type="match status" value="1"/>
</dbReference>
<accession>A0A1T5NA74</accession>
<dbReference type="EMBL" id="FUZZ01000001">
    <property type="protein sequence ID" value="SKC97352.1"/>
    <property type="molecule type" value="Genomic_DNA"/>
</dbReference>
<evidence type="ECO:0000259" key="7">
    <source>
        <dbReference type="Pfam" id="PF14322"/>
    </source>
</evidence>
<feature type="domain" description="RagB/SusD" evidence="6">
    <location>
        <begin position="374"/>
        <end position="480"/>
    </location>
</feature>
<proteinExistence type="inferred from homology"/>
<dbReference type="SUPFAM" id="SSF48452">
    <property type="entry name" value="TPR-like"/>
    <property type="match status" value="1"/>
</dbReference>
<gene>
    <name evidence="8" type="ORF">SAMN05660461_0891</name>
</gene>
<dbReference type="InterPro" id="IPR011990">
    <property type="entry name" value="TPR-like_helical_dom_sf"/>
</dbReference>
<dbReference type="Proteomes" id="UP000190166">
    <property type="component" value="Unassembled WGS sequence"/>
</dbReference>
<dbReference type="Pfam" id="PF14322">
    <property type="entry name" value="SusD-like_3"/>
    <property type="match status" value="1"/>
</dbReference>
<evidence type="ECO:0000256" key="1">
    <source>
        <dbReference type="ARBA" id="ARBA00004442"/>
    </source>
</evidence>
<evidence type="ECO:0000313" key="9">
    <source>
        <dbReference type="Proteomes" id="UP000190166"/>
    </source>
</evidence>
<dbReference type="GO" id="GO:0009279">
    <property type="term" value="C:cell outer membrane"/>
    <property type="evidence" value="ECO:0007669"/>
    <property type="project" value="UniProtKB-SubCell"/>
</dbReference>
<organism evidence="8 9">
    <name type="scientific">Chitinophaga ginsengisegetis</name>
    <dbReference type="NCBI Taxonomy" id="393003"/>
    <lineage>
        <taxon>Bacteria</taxon>
        <taxon>Pseudomonadati</taxon>
        <taxon>Bacteroidota</taxon>
        <taxon>Chitinophagia</taxon>
        <taxon>Chitinophagales</taxon>
        <taxon>Chitinophagaceae</taxon>
        <taxon>Chitinophaga</taxon>
    </lineage>
</organism>
<dbReference type="STRING" id="393003.SAMN05660461_0891"/>